<protein>
    <submittedName>
        <fullName evidence="1">Uncharacterized protein</fullName>
    </submittedName>
</protein>
<proteinExistence type="predicted"/>
<dbReference type="AlphaFoldDB" id="A0A3B0PVT8"/>
<gene>
    <name evidence="1" type="ORF">NCTC10124_01103</name>
</gene>
<evidence type="ECO:0000313" key="2">
    <source>
        <dbReference type="Proteomes" id="UP000259328"/>
    </source>
</evidence>
<feature type="non-terminal residue" evidence="1">
    <location>
        <position position="31"/>
    </location>
</feature>
<dbReference type="Proteomes" id="UP000259328">
    <property type="component" value="Chromosome"/>
</dbReference>
<organism evidence="1 2">
    <name type="scientific">Mycoplasmopsis synoviae</name>
    <name type="common">Mycoplasma synoviae</name>
    <dbReference type="NCBI Taxonomy" id="2109"/>
    <lineage>
        <taxon>Bacteria</taxon>
        <taxon>Bacillati</taxon>
        <taxon>Mycoplasmatota</taxon>
        <taxon>Mycoplasmoidales</taxon>
        <taxon>Metamycoplasmataceae</taxon>
        <taxon>Mycoplasmopsis</taxon>
    </lineage>
</organism>
<dbReference type="EMBL" id="LS991953">
    <property type="protein sequence ID" value="SYV93363.1"/>
    <property type="molecule type" value="Genomic_DNA"/>
</dbReference>
<evidence type="ECO:0000313" key="1">
    <source>
        <dbReference type="EMBL" id="SYV93363.1"/>
    </source>
</evidence>
<accession>A0A3B0PVT8</accession>
<reference evidence="2" key="1">
    <citation type="submission" date="2018-06" db="EMBL/GenBank/DDBJ databases">
        <authorList>
            <consortium name="Pathogen Informatics"/>
        </authorList>
    </citation>
    <scope>NUCLEOTIDE SEQUENCE [LARGE SCALE GENOMIC DNA]</scope>
    <source>
        <strain evidence="2">NCTC10124</strain>
    </source>
</reference>
<name>A0A3B0PVT8_MYCSY</name>
<sequence>MMLPVLLSQFLSLIIQSENNAQLSIKLFAYW</sequence>